<sequence length="94" mass="10860">MITTFLRCTHRDEAGRRYLEFREPGLVQRLYVRKPQTEWEEGFPIILEDFYNGSSGGKTLFRAGKTQGLGISAFFRAYPEVFTLIVLPQELLDA</sequence>
<evidence type="ECO:0000313" key="2">
    <source>
        <dbReference type="Proteomes" id="UP000000461"/>
    </source>
</evidence>
<gene>
    <name evidence="1" type="ORF">CcrRogue_gp232</name>
</gene>
<accession>K4JNB5</accession>
<dbReference type="Proteomes" id="UP000000461">
    <property type="component" value="Segment"/>
</dbReference>
<keyword evidence="2" id="KW-1185">Reference proteome</keyword>
<dbReference type="EMBL" id="JX100814">
    <property type="protein sequence ID" value="AFU86714.1"/>
    <property type="molecule type" value="Genomic_DNA"/>
</dbReference>
<reference evidence="1 2" key="1">
    <citation type="journal article" date="2012" name="BMC Genomics">
        <title>The Caulobacter crescentus phage phiCbK: genomics of a canonical phage.</title>
        <authorList>
            <person name="Gill J.J."/>
            <person name="Berry J.D."/>
            <person name="Russell W.K."/>
            <person name="Lessor L."/>
            <person name="Escobar Garcia D.A."/>
            <person name="Hernandez D."/>
            <person name="Kane A."/>
            <person name="Keene J."/>
            <person name="Maddox M."/>
            <person name="Martin R."/>
            <person name="Mohan S."/>
            <person name="Thorn A.M."/>
            <person name="Russell D.H."/>
            <person name="Young R."/>
        </authorList>
    </citation>
    <scope>NUCLEOTIDE SEQUENCE [LARGE SCALE GENOMIC DNA]</scope>
</reference>
<name>K4JNB5_9CAUD</name>
<dbReference type="KEGG" id="vg:13996013"/>
<dbReference type="OrthoDB" id="37507at10239"/>
<proteinExistence type="predicted"/>
<evidence type="ECO:0000313" key="1">
    <source>
        <dbReference type="EMBL" id="AFU86714.1"/>
    </source>
</evidence>
<organism evidence="1 2">
    <name type="scientific">Caulobacter phage CcrRogue</name>
    <dbReference type="NCBI Taxonomy" id="2927986"/>
    <lineage>
        <taxon>Viruses</taxon>
        <taxon>Duplodnaviria</taxon>
        <taxon>Heunggongvirae</taxon>
        <taxon>Uroviricota</taxon>
        <taxon>Caudoviricetes</taxon>
        <taxon>Jeanschmidtviridae</taxon>
        <taxon>Poindextervirus</taxon>
        <taxon>Poindextervirus rogue</taxon>
    </lineage>
</organism>
<protein>
    <submittedName>
        <fullName evidence="1">Uncharacterized protein</fullName>
    </submittedName>
</protein>